<evidence type="ECO:0000313" key="3">
    <source>
        <dbReference type="Proteomes" id="UP000053455"/>
    </source>
</evidence>
<dbReference type="EMBL" id="LBHU01000002">
    <property type="protein sequence ID" value="KLI63641.1"/>
    <property type="molecule type" value="Genomic_DNA"/>
</dbReference>
<organism evidence="2 3">
    <name type="scientific">Aurantiacibacter marinus</name>
    <dbReference type="NCBI Taxonomy" id="874156"/>
    <lineage>
        <taxon>Bacteria</taxon>
        <taxon>Pseudomonadati</taxon>
        <taxon>Pseudomonadota</taxon>
        <taxon>Alphaproteobacteria</taxon>
        <taxon>Sphingomonadales</taxon>
        <taxon>Erythrobacteraceae</taxon>
        <taxon>Aurantiacibacter</taxon>
    </lineage>
</organism>
<gene>
    <name evidence="2" type="ORF">AAV99_07825</name>
</gene>
<feature type="chain" id="PRO_5002588863" description="Lipoprotein" evidence="1">
    <location>
        <begin position="21"/>
        <end position="167"/>
    </location>
</feature>
<keyword evidence="1" id="KW-0732">Signal</keyword>
<dbReference type="RefSeq" id="WP_047093454.1">
    <property type="nucleotide sequence ID" value="NZ_LBHU01000002.1"/>
</dbReference>
<evidence type="ECO:0000256" key="1">
    <source>
        <dbReference type="SAM" id="SignalP"/>
    </source>
</evidence>
<sequence>MTLSFAAALLSACASITAIPAEGIDLMNPEHGAATLATCSRNAPMATGGFFTPSPADITKLESDLATLLSISTENAGQSASFAVDLSSYRREYIGYQRDGARMIYGNFLPVLRRSNPVRMRSNGLPTIACDGGAAFFGVEYAIADGKVEAVRFNGSLGGRAQEDILR</sequence>
<keyword evidence="3" id="KW-1185">Reference proteome</keyword>
<protein>
    <recommendedName>
        <fullName evidence="4">Lipoprotein</fullName>
    </recommendedName>
</protein>
<dbReference type="STRING" id="874156.GCA_001021555_01753"/>
<evidence type="ECO:0008006" key="4">
    <source>
        <dbReference type="Google" id="ProtNLM"/>
    </source>
</evidence>
<proteinExistence type="predicted"/>
<dbReference type="Proteomes" id="UP000053455">
    <property type="component" value="Unassembled WGS sequence"/>
</dbReference>
<evidence type="ECO:0000313" key="2">
    <source>
        <dbReference type="EMBL" id="KLI63641.1"/>
    </source>
</evidence>
<dbReference type="OrthoDB" id="7410729at2"/>
<reference evidence="2 3" key="1">
    <citation type="submission" date="2015-04" db="EMBL/GenBank/DDBJ databases">
        <title>The draft genome sequence of Erythrobacter marinus HWDM-33.</title>
        <authorList>
            <person name="Zhuang L."/>
            <person name="Liu Y."/>
            <person name="Shao Z."/>
        </authorList>
    </citation>
    <scope>NUCLEOTIDE SEQUENCE [LARGE SCALE GENOMIC DNA]</scope>
    <source>
        <strain evidence="2 3">HWDM-33</strain>
    </source>
</reference>
<dbReference type="AlphaFoldDB" id="A0A0H0XNP1"/>
<accession>A0A0H0XNP1</accession>
<name>A0A0H0XNP1_9SPHN</name>
<comment type="caution">
    <text evidence="2">The sequence shown here is derived from an EMBL/GenBank/DDBJ whole genome shotgun (WGS) entry which is preliminary data.</text>
</comment>
<feature type="signal peptide" evidence="1">
    <location>
        <begin position="1"/>
        <end position="20"/>
    </location>
</feature>
<dbReference type="PATRIC" id="fig|874156.12.peg.1609"/>